<keyword evidence="6" id="KW-1185">Reference proteome</keyword>
<feature type="domain" description="NmrA-like" evidence="4">
    <location>
        <begin position="3"/>
        <end position="129"/>
    </location>
</feature>
<organism evidence="5 6">
    <name type="scientific">Pomacea canaliculata</name>
    <name type="common">Golden apple snail</name>
    <dbReference type="NCBI Taxonomy" id="400727"/>
    <lineage>
        <taxon>Eukaryota</taxon>
        <taxon>Metazoa</taxon>
        <taxon>Spiralia</taxon>
        <taxon>Lophotrochozoa</taxon>
        <taxon>Mollusca</taxon>
        <taxon>Gastropoda</taxon>
        <taxon>Caenogastropoda</taxon>
        <taxon>Architaenioglossa</taxon>
        <taxon>Ampullarioidea</taxon>
        <taxon>Ampullariidae</taxon>
        <taxon>Pomacea</taxon>
    </lineage>
</organism>
<comment type="similarity">
    <text evidence="1">Belongs to the NmrA-type oxidoreductase family.</text>
</comment>
<name>A0A2T7NLR9_POMCA</name>
<comment type="caution">
    <text evidence="5">The sequence shown here is derived from an EMBL/GenBank/DDBJ whole genome shotgun (WGS) entry which is preliminary data.</text>
</comment>
<sequence length="159" mass="17911">MHAQRLREDGADLIPYDPFDRRSIESGLAGAYACFVNTITDYSDPDCFENEKRQGKLIADACKAMGVRHVIFSSQLHTARITGILVRHMVSKAEIEEYMRDIGLPVTCLIMPIYYEDFCGIFKPVTGDGYNFEIRESYLCSVLSRVSLSCELSAPLRAI</sequence>
<dbReference type="OrthoDB" id="300709at2759"/>
<keyword evidence="2" id="KW-0521">NADP</keyword>
<proteinExistence type="inferred from homology"/>
<gene>
    <name evidence="5" type="ORF">C0Q70_17909</name>
</gene>
<evidence type="ECO:0000256" key="1">
    <source>
        <dbReference type="ARBA" id="ARBA00006328"/>
    </source>
</evidence>
<evidence type="ECO:0000256" key="2">
    <source>
        <dbReference type="ARBA" id="ARBA00022857"/>
    </source>
</evidence>
<dbReference type="STRING" id="400727.A0A2T7NLR9"/>
<reference evidence="5 6" key="1">
    <citation type="submission" date="2018-04" db="EMBL/GenBank/DDBJ databases">
        <title>The genome of golden apple snail Pomacea canaliculata provides insight into stress tolerance and invasive adaptation.</title>
        <authorList>
            <person name="Liu C."/>
            <person name="Liu B."/>
            <person name="Ren Y."/>
            <person name="Zhang Y."/>
            <person name="Wang H."/>
            <person name="Li S."/>
            <person name="Jiang F."/>
            <person name="Yin L."/>
            <person name="Zhang G."/>
            <person name="Qian W."/>
            <person name="Fan W."/>
        </authorList>
    </citation>
    <scope>NUCLEOTIDE SEQUENCE [LARGE SCALE GENOMIC DNA]</scope>
    <source>
        <strain evidence="5">SZHN2017</strain>
        <tissue evidence="5">Muscle</tissue>
    </source>
</reference>
<dbReference type="SUPFAM" id="SSF51735">
    <property type="entry name" value="NAD(P)-binding Rossmann-fold domains"/>
    <property type="match status" value="1"/>
</dbReference>
<dbReference type="InterPro" id="IPR036291">
    <property type="entry name" value="NAD(P)-bd_dom_sf"/>
</dbReference>
<protein>
    <recommendedName>
        <fullName evidence="3">NmrA-like family domain-containing protein 1</fullName>
    </recommendedName>
</protein>
<dbReference type="InterPro" id="IPR008030">
    <property type="entry name" value="NmrA-like"/>
</dbReference>
<dbReference type="AlphaFoldDB" id="A0A2T7NLR9"/>
<dbReference type="Pfam" id="PF05368">
    <property type="entry name" value="NmrA"/>
    <property type="match status" value="1"/>
</dbReference>
<dbReference type="PANTHER" id="PTHR42748:SF7">
    <property type="entry name" value="NMRA LIKE REDOX SENSOR 1-RELATED"/>
    <property type="match status" value="1"/>
</dbReference>
<evidence type="ECO:0000313" key="6">
    <source>
        <dbReference type="Proteomes" id="UP000245119"/>
    </source>
</evidence>
<accession>A0A2T7NLR9</accession>
<dbReference type="Gene3D" id="3.40.50.720">
    <property type="entry name" value="NAD(P)-binding Rossmann-like Domain"/>
    <property type="match status" value="1"/>
</dbReference>
<dbReference type="Proteomes" id="UP000245119">
    <property type="component" value="Linkage Group LG11"/>
</dbReference>
<dbReference type="PANTHER" id="PTHR42748">
    <property type="entry name" value="NITROGEN METABOLITE REPRESSION PROTEIN NMRA FAMILY MEMBER"/>
    <property type="match status" value="1"/>
</dbReference>
<dbReference type="GO" id="GO:0005634">
    <property type="term" value="C:nucleus"/>
    <property type="evidence" value="ECO:0007669"/>
    <property type="project" value="TreeGrafter"/>
</dbReference>
<evidence type="ECO:0000259" key="4">
    <source>
        <dbReference type="Pfam" id="PF05368"/>
    </source>
</evidence>
<evidence type="ECO:0000256" key="3">
    <source>
        <dbReference type="ARBA" id="ARBA00040296"/>
    </source>
</evidence>
<evidence type="ECO:0000313" key="5">
    <source>
        <dbReference type="EMBL" id="PVD22105.1"/>
    </source>
</evidence>
<dbReference type="InterPro" id="IPR051164">
    <property type="entry name" value="NmrA-like_oxidored"/>
</dbReference>
<dbReference type="EMBL" id="PZQS01000011">
    <property type="protein sequence ID" value="PVD22105.1"/>
    <property type="molecule type" value="Genomic_DNA"/>
</dbReference>